<name>A0A5E7K893_PSEFL</name>
<gene>
    <name evidence="1" type="ORF">PS847_02582</name>
</gene>
<reference evidence="1 2" key="1">
    <citation type="submission" date="2019-09" db="EMBL/GenBank/DDBJ databases">
        <authorList>
            <person name="Chandra G."/>
            <person name="Truman W A."/>
        </authorList>
    </citation>
    <scope>NUCLEOTIDE SEQUENCE [LARGE SCALE GENOMIC DNA]</scope>
    <source>
        <strain evidence="1">PS847</strain>
    </source>
</reference>
<evidence type="ECO:0000313" key="2">
    <source>
        <dbReference type="Proteomes" id="UP000326067"/>
    </source>
</evidence>
<accession>A0A5E7K893</accession>
<dbReference type="EMBL" id="CABVIC010000002">
    <property type="protein sequence ID" value="VVO96204.1"/>
    <property type="molecule type" value="Genomic_DNA"/>
</dbReference>
<dbReference type="Proteomes" id="UP000326067">
    <property type="component" value="Unassembled WGS sequence"/>
</dbReference>
<evidence type="ECO:0000313" key="1">
    <source>
        <dbReference type="EMBL" id="VVO96204.1"/>
    </source>
</evidence>
<sequence length="41" mass="4437">MSSVGASLLAKAQCQQMNVCLEERIREQARSHIGTGVLSSF</sequence>
<protein>
    <submittedName>
        <fullName evidence="1">Uncharacterized protein</fullName>
    </submittedName>
</protein>
<dbReference type="AlphaFoldDB" id="A0A5E7K893"/>
<proteinExistence type="predicted"/>
<organism evidence="1 2">
    <name type="scientific">Pseudomonas fluorescens</name>
    <dbReference type="NCBI Taxonomy" id="294"/>
    <lineage>
        <taxon>Bacteria</taxon>
        <taxon>Pseudomonadati</taxon>
        <taxon>Pseudomonadota</taxon>
        <taxon>Gammaproteobacteria</taxon>
        <taxon>Pseudomonadales</taxon>
        <taxon>Pseudomonadaceae</taxon>
        <taxon>Pseudomonas</taxon>
    </lineage>
</organism>